<evidence type="ECO:0000259" key="3">
    <source>
        <dbReference type="Pfam" id="PF01494"/>
    </source>
</evidence>
<proteinExistence type="predicted"/>
<dbReference type="InterPro" id="IPR036188">
    <property type="entry name" value="FAD/NAD-bd_sf"/>
</dbReference>
<dbReference type="EMBL" id="JANUHC010000006">
    <property type="protein sequence ID" value="MCS0631202.1"/>
    <property type="molecule type" value="Genomic_DNA"/>
</dbReference>
<dbReference type="InterPro" id="IPR002938">
    <property type="entry name" value="FAD-bd"/>
</dbReference>
<dbReference type="InterPro" id="IPR050493">
    <property type="entry name" value="FAD-dep_Monooxygenase_BioMet"/>
</dbReference>
<dbReference type="Proteomes" id="UP001165263">
    <property type="component" value="Unassembled WGS sequence"/>
</dbReference>
<keyword evidence="1" id="KW-0560">Oxidoreductase</keyword>
<evidence type="ECO:0000313" key="5">
    <source>
        <dbReference type="Proteomes" id="UP001165263"/>
    </source>
</evidence>
<organism evidence="4 5">
    <name type="scientific">Telluria mixta</name>
    <dbReference type="NCBI Taxonomy" id="34071"/>
    <lineage>
        <taxon>Bacteria</taxon>
        <taxon>Pseudomonadati</taxon>
        <taxon>Pseudomonadota</taxon>
        <taxon>Betaproteobacteria</taxon>
        <taxon>Burkholderiales</taxon>
        <taxon>Oxalobacteraceae</taxon>
        <taxon>Telluria group</taxon>
        <taxon>Telluria</taxon>
    </lineage>
</organism>
<dbReference type="Gene3D" id="3.50.50.60">
    <property type="entry name" value="FAD/NAD(P)-binding domain"/>
    <property type="match status" value="1"/>
</dbReference>
<dbReference type="PANTHER" id="PTHR13789">
    <property type="entry name" value="MONOOXYGENASE"/>
    <property type="match status" value="1"/>
</dbReference>
<evidence type="ECO:0000256" key="2">
    <source>
        <dbReference type="ARBA" id="ARBA00023033"/>
    </source>
</evidence>
<gene>
    <name evidence="4" type="ORF">NX786_17855</name>
</gene>
<reference evidence="4" key="1">
    <citation type="submission" date="2022-08" db="EMBL/GenBank/DDBJ databases">
        <title>Reclassification of Massilia species as members of the genera Telluria, Duganella, Pseudoduganella, Mokoshia gen. nov. and Zemynaea gen. nov. using orthogonal and non-orthogonal genome-based approaches.</title>
        <authorList>
            <person name="Bowman J.P."/>
        </authorList>
    </citation>
    <scope>NUCLEOTIDE SEQUENCE</scope>
    <source>
        <strain evidence="4">LMG 11547</strain>
    </source>
</reference>
<protein>
    <submittedName>
        <fullName evidence="4">FAD-dependent oxidoreductase</fullName>
    </submittedName>
</protein>
<dbReference type="Pfam" id="PF01494">
    <property type="entry name" value="FAD_binding_3"/>
    <property type="match status" value="1"/>
</dbReference>
<dbReference type="RefSeq" id="WP_259450283.1">
    <property type="nucleotide sequence ID" value="NZ_CP119520.1"/>
</dbReference>
<comment type="caution">
    <text evidence="4">The sequence shown here is derived from an EMBL/GenBank/DDBJ whole genome shotgun (WGS) entry which is preliminary data.</text>
</comment>
<keyword evidence="5" id="KW-1185">Reference proteome</keyword>
<name>A0ABT2C1Z1_9BURK</name>
<accession>A0ABT2C1Z1</accession>
<dbReference type="SUPFAM" id="SSF51905">
    <property type="entry name" value="FAD/NAD(P)-binding domain"/>
    <property type="match status" value="1"/>
</dbReference>
<keyword evidence="2" id="KW-0503">Monooxygenase</keyword>
<evidence type="ECO:0000313" key="4">
    <source>
        <dbReference type="EMBL" id="MCS0631202.1"/>
    </source>
</evidence>
<dbReference type="PRINTS" id="PR00420">
    <property type="entry name" value="RNGMNOXGNASE"/>
</dbReference>
<dbReference type="PANTHER" id="PTHR13789:SF309">
    <property type="entry name" value="PUTATIVE (AFU_ORTHOLOGUE AFUA_6G14510)-RELATED"/>
    <property type="match status" value="1"/>
</dbReference>
<dbReference type="NCBIfam" id="NF005313">
    <property type="entry name" value="PRK06847.1"/>
    <property type="match status" value="1"/>
</dbReference>
<sequence>MSIVQKVLIIGGGIGGLTAAIALKRKGIDAEVIEQNPAWSVYGVGIIQPSNLLRALRSLDLGDACLEQGKGFLGWNFCDVQGNVLAQVPSENVAGPGYPPVNGISRPALHKILTDATLAQGTHVRLGVTATAFEERKEGVRVSFSDGTQNTYDLVIGADGAYSKTRAQLFGDECRPHYTGQAVWRYNFARPRDMHWGSLHYGKKSKAGLVPLSETTMYLFLVTAEAGNPRMLADQLHVLLRERLAEYGGIVGGLRDQITDPAAVVYRPMEVLMMPAPWYRGRVVLIGDAAHSGTPHLAEGAAMAIEDSVVLAELLAQDPDLKSALNRFVLRRLPRTQLVYETGVRLGEWEQAEWAGTPDPAADHGALFSRAYAQLMGPI</sequence>
<evidence type="ECO:0000256" key="1">
    <source>
        <dbReference type="ARBA" id="ARBA00023002"/>
    </source>
</evidence>
<feature type="domain" description="FAD-binding" evidence="3">
    <location>
        <begin position="6"/>
        <end position="317"/>
    </location>
</feature>